<dbReference type="AlphaFoldDB" id="A0A2U0I2P2"/>
<keyword evidence="11" id="KW-1185">Reference proteome</keyword>
<dbReference type="InterPro" id="IPR032692">
    <property type="entry name" value="YccS_N"/>
</dbReference>
<reference evidence="10 11" key="1">
    <citation type="submission" date="2018-04" db="EMBL/GenBank/DDBJ databases">
        <title>Marixanthomonas spongiae HN-E44 sp. nov., isolated from a marine sponge.</title>
        <authorList>
            <person name="Luo L."/>
            <person name="Zhuang L."/>
        </authorList>
    </citation>
    <scope>NUCLEOTIDE SEQUENCE [LARGE SCALE GENOMIC DNA]</scope>
    <source>
        <strain evidence="10 11">HN-E44</strain>
    </source>
</reference>
<dbReference type="InterPro" id="IPR049453">
    <property type="entry name" value="Memb_transporter_dom"/>
</dbReference>
<dbReference type="Proteomes" id="UP000245962">
    <property type="component" value="Unassembled WGS sequence"/>
</dbReference>
<accession>A0A2U0I2P2</accession>
<organism evidence="10 11">
    <name type="scientific">Marixanthomonas spongiae</name>
    <dbReference type="NCBI Taxonomy" id="2174845"/>
    <lineage>
        <taxon>Bacteria</taxon>
        <taxon>Pseudomonadati</taxon>
        <taxon>Bacteroidota</taxon>
        <taxon>Flavobacteriia</taxon>
        <taxon>Flavobacteriales</taxon>
        <taxon>Flavobacteriaceae</taxon>
        <taxon>Marixanthomonas</taxon>
    </lineage>
</organism>
<keyword evidence="4 7" id="KW-1133">Transmembrane helix</keyword>
<evidence type="ECO:0000259" key="8">
    <source>
        <dbReference type="Pfam" id="PF12805"/>
    </source>
</evidence>
<comment type="similarity">
    <text evidence="6">Belongs to the YccS/YhfK family.</text>
</comment>
<evidence type="ECO:0000313" key="11">
    <source>
        <dbReference type="Proteomes" id="UP000245962"/>
    </source>
</evidence>
<gene>
    <name evidence="10" type="ORF">DDV96_07310</name>
</gene>
<feature type="transmembrane region" description="Helical" evidence="7">
    <location>
        <begin position="516"/>
        <end position="533"/>
    </location>
</feature>
<evidence type="ECO:0000256" key="7">
    <source>
        <dbReference type="SAM" id="Phobius"/>
    </source>
</evidence>
<feature type="domain" description="Integral membrane protein YccS N-terminal" evidence="8">
    <location>
        <begin position="62"/>
        <end position="332"/>
    </location>
</feature>
<keyword evidence="5 7" id="KW-0472">Membrane</keyword>
<feature type="transmembrane region" description="Helical" evidence="7">
    <location>
        <begin position="439"/>
        <end position="456"/>
    </location>
</feature>
<dbReference type="Pfam" id="PF12805">
    <property type="entry name" value="FUSC-like"/>
    <property type="match status" value="1"/>
</dbReference>
<feature type="transmembrane region" description="Helical" evidence="7">
    <location>
        <begin position="57"/>
        <end position="75"/>
    </location>
</feature>
<dbReference type="PANTHER" id="PTHR30509:SF8">
    <property type="entry name" value="INNER MEMBRANE PROTEIN YCCS"/>
    <property type="match status" value="1"/>
</dbReference>
<protein>
    <submittedName>
        <fullName evidence="10">Uncharacterized protein</fullName>
    </submittedName>
</protein>
<name>A0A2U0I2P2_9FLAO</name>
<evidence type="ECO:0000256" key="6">
    <source>
        <dbReference type="ARBA" id="ARBA00043993"/>
    </source>
</evidence>
<dbReference type="EMBL" id="QEHR01000004">
    <property type="protein sequence ID" value="PVW15375.1"/>
    <property type="molecule type" value="Genomic_DNA"/>
</dbReference>
<keyword evidence="3 7" id="KW-0812">Transmembrane</keyword>
<evidence type="ECO:0000256" key="1">
    <source>
        <dbReference type="ARBA" id="ARBA00004651"/>
    </source>
</evidence>
<evidence type="ECO:0000259" key="9">
    <source>
        <dbReference type="Pfam" id="PF13515"/>
    </source>
</evidence>
<feature type="transmembrane region" description="Helical" evidence="7">
    <location>
        <begin position="485"/>
        <end position="510"/>
    </location>
</feature>
<feature type="transmembrane region" description="Helical" evidence="7">
    <location>
        <begin position="392"/>
        <end position="409"/>
    </location>
</feature>
<feature type="transmembrane region" description="Helical" evidence="7">
    <location>
        <begin position="415"/>
        <end position="432"/>
    </location>
</feature>
<feature type="transmembrane region" description="Helical" evidence="7">
    <location>
        <begin position="81"/>
        <end position="100"/>
    </location>
</feature>
<dbReference type="GO" id="GO:0005886">
    <property type="term" value="C:plasma membrane"/>
    <property type="evidence" value="ECO:0007669"/>
    <property type="project" value="UniProtKB-SubCell"/>
</dbReference>
<evidence type="ECO:0000256" key="3">
    <source>
        <dbReference type="ARBA" id="ARBA00022692"/>
    </source>
</evidence>
<dbReference type="PANTHER" id="PTHR30509">
    <property type="entry name" value="P-HYDROXYBENZOIC ACID EFFLUX PUMP SUBUNIT-RELATED"/>
    <property type="match status" value="1"/>
</dbReference>
<evidence type="ECO:0000256" key="5">
    <source>
        <dbReference type="ARBA" id="ARBA00023136"/>
    </source>
</evidence>
<evidence type="ECO:0000256" key="2">
    <source>
        <dbReference type="ARBA" id="ARBA00022475"/>
    </source>
</evidence>
<evidence type="ECO:0000313" key="10">
    <source>
        <dbReference type="EMBL" id="PVW15375.1"/>
    </source>
</evidence>
<keyword evidence="2" id="KW-1003">Cell membrane</keyword>
<dbReference type="OrthoDB" id="8670769at2"/>
<dbReference type="Pfam" id="PF13515">
    <property type="entry name" value="FUSC_2"/>
    <property type="match status" value="1"/>
</dbReference>
<sequence length="731" mass="83343">MEFLKSTNFSKAILVGISLTLPIIIGLKFDFSEIALALAFGAFWSSPSDISGSFRHKTIGILFSIVLIMVVSFVGEYLTTFTMWLLLLVLGVLAFAISYISIFGFRASLISFSGLLALVLSFAHEVDRLEIYEYALYIGLGGLWYLLLATLWHYINPKGQTEELFKEIYQQTAEFLEIRGKLVGPNCDRDQLQSQLLELQNDMNDTHETLREILISSRKSSGRSGYQSKRLLVFVELVDIMEAALANPVNYNKMDALLQHHPEFIKDFQELLFEMSKQMRLISEAGQNTKKIPKNNALLPLFRNIEKDIALLKSSGKPEEYEGYLMLQNLLEYQENQIEKIQKIKWLLRNPNPRELTFIKNDVAKRFVTTQDYDPKLLVRNFSFKSAIFKHSLRLAVTMIVGYLIGVFFDFQNPYWIMLTLIVIMRPSYGLTKTRTKERTIGTLIGGVIAVAVVLITQNTYVYAILGIGSLVLALAMIQKNYKTGATFITLSVVFIYALISPDVLTVIQFRVVDTLIGAGLATAATFLLWPAWEFMDIKGSIEKSVTANREFLSEITAYYEEKGKLPTSFKLSRKKAFLEMSNLSASFQRMTQDPKSKQKNLEKIYELVVLNHTFLSSLASLSTYIQNNPTTEASSRFTTAAKHNDEYLGHIISVLQRKEHNPTAIDVTKKTQFFKQELPKFTTENPDLPASVHPKLERQFQEAHLVREQLHWLFSISKKMLQITEKVHFG</sequence>
<feature type="transmembrane region" description="Helical" evidence="7">
    <location>
        <begin position="12"/>
        <end position="45"/>
    </location>
</feature>
<evidence type="ECO:0000256" key="4">
    <source>
        <dbReference type="ARBA" id="ARBA00022989"/>
    </source>
</evidence>
<feature type="domain" description="Integral membrane bound transporter" evidence="9">
    <location>
        <begin position="402"/>
        <end position="523"/>
    </location>
</feature>
<comment type="caution">
    <text evidence="10">The sequence shown here is derived from an EMBL/GenBank/DDBJ whole genome shotgun (WGS) entry which is preliminary data.</text>
</comment>
<feature type="transmembrane region" description="Helical" evidence="7">
    <location>
        <begin position="135"/>
        <end position="155"/>
    </location>
</feature>
<proteinExistence type="inferred from homology"/>
<comment type="subcellular location">
    <subcellularLocation>
        <location evidence="1">Cell membrane</location>
        <topology evidence="1">Multi-pass membrane protein</topology>
    </subcellularLocation>
</comment>